<dbReference type="Proteomes" id="UP000283805">
    <property type="component" value="Unassembled WGS sequence"/>
</dbReference>
<feature type="domain" description="DUF7108" evidence="2">
    <location>
        <begin position="29"/>
        <end position="115"/>
    </location>
</feature>
<evidence type="ECO:0000313" key="5">
    <source>
        <dbReference type="Proteomes" id="UP000283805"/>
    </source>
</evidence>
<dbReference type="OrthoDB" id="203809at2157"/>
<dbReference type="InterPro" id="IPR056494">
    <property type="entry name" value="DUF7108_C"/>
</dbReference>
<dbReference type="EMBL" id="RAPO01000002">
    <property type="protein sequence ID" value="RKD94826.1"/>
    <property type="molecule type" value="Genomic_DNA"/>
</dbReference>
<organism evidence="4 5">
    <name type="scientific">Halopiger aswanensis</name>
    <dbReference type="NCBI Taxonomy" id="148449"/>
    <lineage>
        <taxon>Archaea</taxon>
        <taxon>Methanobacteriati</taxon>
        <taxon>Methanobacteriota</taxon>
        <taxon>Stenosarchaea group</taxon>
        <taxon>Halobacteria</taxon>
        <taxon>Halobacteriales</taxon>
        <taxon>Natrialbaceae</taxon>
        <taxon>Halopiger</taxon>
    </lineage>
</organism>
<gene>
    <name evidence="4" type="ORF">ATJ93_1669</name>
</gene>
<dbReference type="Pfam" id="PF23418">
    <property type="entry name" value="DUF7108"/>
    <property type="match status" value="1"/>
</dbReference>
<evidence type="ECO:0000259" key="3">
    <source>
        <dbReference type="Pfam" id="PF23420"/>
    </source>
</evidence>
<dbReference type="AlphaFoldDB" id="A0A3R7FVA5"/>
<evidence type="ECO:0008006" key="6">
    <source>
        <dbReference type="Google" id="ProtNLM"/>
    </source>
</evidence>
<protein>
    <recommendedName>
        <fullName evidence="6">RnhA operon protein</fullName>
    </recommendedName>
</protein>
<dbReference type="InterPro" id="IPR055532">
    <property type="entry name" value="DUF7108_N"/>
</dbReference>
<evidence type="ECO:0000256" key="1">
    <source>
        <dbReference type="SAM" id="MobiDB-lite"/>
    </source>
</evidence>
<feature type="region of interest" description="Disordered" evidence="1">
    <location>
        <begin position="1"/>
        <end position="33"/>
    </location>
</feature>
<reference evidence="4 5" key="1">
    <citation type="submission" date="2018-09" db="EMBL/GenBank/DDBJ databases">
        <title>Genomic Encyclopedia of Archaeal and Bacterial Type Strains, Phase II (KMG-II): from individual species to whole genera.</title>
        <authorList>
            <person name="Goeker M."/>
        </authorList>
    </citation>
    <scope>NUCLEOTIDE SEQUENCE [LARGE SCALE GENOMIC DNA]</scope>
    <source>
        <strain evidence="4 5">DSM 13151</strain>
    </source>
</reference>
<feature type="domain" description="DUF7108" evidence="3">
    <location>
        <begin position="120"/>
        <end position="208"/>
    </location>
</feature>
<comment type="caution">
    <text evidence="4">The sequence shown here is derived from an EMBL/GenBank/DDBJ whole genome shotgun (WGS) entry which is preliminary data.</text>
</comment>
<keyword evidence="5" id="KW-1185">Reference proteome</keyword>
<sequence>MPTSDSNGAADETDVETDAGIGAETASEELPDDVVDEAERLAHLERAAVDDNEAEAYAERRDDLLADHDFTSRIREEDDATLVLHPEEWHDDEAGVIRTDRIDDLSRAVEIPLEGTGDPDDWDDVDAHNRELAAAVREEYGDAHGANADILADFVGNHYAKPIESLTGSELREFRTDYYVRNAWPSEEQREVIDESIALVYETAGEPMPEFDP</sequence>
<evidence type="ECO:0000313" key="4">
    <source>
        <dbReference type="EMBL" id="RKD94826.1"/>
    </source>
</evidence>
<proteinExistence type="predicted"/>
<dbReference type="RefSeq" id="WP_120244168.1">
    <property type="nucleotide sequence ID" value="NZ_RAPO01000002.1"/>
</dbReference>
<dbReference type="Pfam" id="PF23420">
    <property type="entry name" value="DUF7108_C"/>
    <property type="match status" value="1"/>
</dbReference>
<evidence type="ECO:0000259" key="2">
    <source>
        <dbReference type="Pfam" id="PF23418"/>
    </source>
</evidence>
<accession>A0A3R7FVA5</accession>
<name>A0A3R7FVA5_9EURY</name>